<evidence type="ECO:0000259" key="10">
    <source>
        <dbReference type="Pfam" id="PF00082"/>
    </source>
</evidence>
<dbReference type="InterPro" id="IPR010259">
    <property type="entry name" value="S8pro/Inhibitor_I9"/>
</dbReference>
<sequence length="763" mass="81612">MAPWGTIYFLFLSVLLAELSFCIASQAYIIYMGSRSIDDPDEVLRQNHQMLAAVHGGSIEKAQASHIYSYSNGFRGLAAKLTEEQASKMAEMPGVVSVFPNKKRILHTTHSWDFMGLAADEAMEIPGFSTKNQENVIIGFIDTGIWPQSPSFNDVGMPPVPSRWKGDCQGGEPPSNFTCNKKIIGARYYLRGYEAEEESKGLTSDSDITVNFKSPRDSSGHGSHTASTAAGRYVMNMNYNGLAAGGARGGVPMARIAVYKTCWDSGCFDADLLAAFDDAIKDGVDILSVSLGPESPQGDYFSDAISIGSFHAHSHGILVVSSVGNEGTRGSATNLAPWMLTVAASSTDRDFATHVLLGDGTSLVGESLDTFQMNRSARTISASEANAGYFTPYQSSFCLDSSLNRTKASGKILICRHIDSSSESRVAKSLVVKNAGGVGMILINELEDNVAIPFAIPAASVGRVAGDKILSYVNHTRRPRSLILPTKTVFGSRPAPRVAAFSSRGPNSLTPEILKPDIMAPGLNILAAWSPAKQNINFNILSGTSMSCPHVTGLVALIKAVHPSWSPSAIKSAIMTTATILDKNGNVITADPEGHAGTPFDYGSGFPDPKRALDPGLIYNAEPEDYKAFLCSIGYDDKSLQLVTGDNSVCTKPAPAASNLNYPSITIPDLKGSYSVTRTVTNVGEPRSIYHAILSHPAGINVTVVPKVLVFERYGQKMNFTVKFRVAAPSKGYVFGSLSWKAEKIQVTSPLVVRVQSSDTGLS</sequence>
<evidence type="ECO:0000313" key="15">
    <source>
        <dbReference type="RefSeq" id="XP_010928976.1"/>
    </source>
</evidence>
<evidence type="ECO:0000256" key="2">
    <source>
        <dbReference type="ARBA" id="ARBA00022670"/>
    </source>
</evidence>
<dbReference type="InterPro" id="IPR015500">
    <property type="entry name" value="Peptidase_S8_subtilisin-rel"/>
</dbReference>
<dbReference type="Proteomes" id="UP000504607">
    <property type="component" value="Chromosome 8"/>
</dbReference>
<feature type="active site" description="Charge relay system" evidence="6 7">
    <location>
        <position position="545"/>
    </location>
</feature>
<dbReference type="InterPro" id="IPR037045">
    <property type="entry name" value="S8pro/Inhibitor_I9_sf"/>
</dbReference>
<keyword evidence="14" id="KW-1185">Reference proteome</keyword>
<dbReference type="CDD" id="cd04852">
    <property type="entry name" value="Peptidases_S8_3"/>
    <property type="match status" value="1"/>
</dbReference>
<keyword evidence="5 7" id="KW-0720">Serine protease</keyword>
<dbReference type="InterPro" id="IPR034197">
    <property type="entry name" value="Peptidases_S8_3"/>
</dbReference>
<evidence type="ECO:0000256" key="5">
    <source>
        <dbReference type="ARBA" id="ARBA00022825"/>
    </source>
</evidence>
<feature type="active site" description="Charge relay system" evidence="6 7">
    <location>
        <position position="142"/>
    </location>
</feature>
<accession>A0A6I9RMV5</accession>
<evidence type="ECO:0000256" key="3">
    <source>
        <dbReference type="ARBA" id="ARBA00022729"/>
    </source>
</evidence>
<evidence type="ECO:0000259" key="11">
    <source>
        <dbReference type="Pfam" id="PF02225"/>
    </source>
</evidence>
<evidence type="ECO:0000256" key="7">
    <source>
        <dbReference type="PROSITE-ProRule" id="PRU01240"/>
    </source>
</evidence>
<dbReference type="Gene3D" id="2.60.40.2310">
    <property type="match status" value="1"/>
</dbReference>
<feature type="signal peptide" evidence="9">
    <location>
        <begin position="1"/>
        <end position="24"/>
    </location>
</feature>
<dbReference type="InterPro" id="IPR036852">
    <property type="entry name" value="Peptidase_S8/S53_dom_sf"/>
</dbReference>
<feature type="active site" description="Charge relay system" evidence="6 7">
    <location>
        <position position="221"/>
    </location>
</feature>
<feature type="domain" description="Inhibitor I9" evidence="12">
    <location>
        <begin position="28"/>
        <end position="107"/>
    </location>
</feature>
<feature type="domain" description="PA" evidence="11">
    <location>
        <begin position="397"/>
        <end position="469"/>
    </location>
</feature>
<dbReference type="FunFam" id="3.40.50.200:FF:000006">
    <property type="entry name" value="Subtilisin-like protease SBT1.5"/>
    <property type="match status" value="1"/>
</dbReference>
<dbReference type="PROSITE" id="PS51892">
    <property type="entry name" value="SUBTILASE"/>
    <property type="match status" value="1"/>
</dbReference>
<dbReference type="SUPFAM" id="SSF52743">
    <property type="entry name" value="Subtilisin-like"/>
    <property type="match status" value="1"/>
</dbReference>
<dbReference type="FunCoup" id="A0A6I9RMV5">
    <property type="interactions" value="1"/>
</dbReference>
<dbReference type="InterPro" id="IPR023828">
    <property type="entry name" value="Peptidase_S8_Ser-AS"/>
</dbReference>
<dbReference type="AlphaFoldDB" id="A0A6I9RMV5"/>
<dbReference type="PROSITE" id="PS00138">
    <property type="entry name" value="SUBTILASE_SER"/>
    <property type="match status" value="1"/>
</dbReference>
<dbReference type="GO" id="GO:0004252">
    <property type="term" value="F:serine-type endopeptidase activity"/>
    <property type="evidence" value="ECO:0007669"/>
    <property type="project" value="UniProtKB-UniRule"/>
</dbReference>
<dbReference type="FunFam" id="3.30.70.80:FF:000002">
    <property type="entry name" value="Subtilisin-like protease SBT5.3"/>
    <property type="match status" value="1"/>
</dbReference>
<dbReference type="OrthoDB" id="206201at2759"/>
<dbReference type="Gene3D" id="3.30.70.80">
    <property type="entry name" value="Peptidase S8 propeptide/proteinase inhibitor I9"/>
    <property type="match status" value="1"/>
</dbReference>
<keyword evidence="4 7" id="KW-0378">Hydrolase</keyword>
<dbReference type="InParanoid" id="A0A6I9RMV5"/>
<evidence type="ECO:0000259" key="13">
    <source>
        <dbReference type="Pfam" id="PF17766"/>
    </source>
</evidence>
<evidence type="ECO:0000256" key="9">
    <source>
        <dbReference type="SAM" id="SignalP"/>
    </source>
</evidence>
<dbReference type="InterPro" id="IPR000209">
    <property type="entry name" value="Peptidase_S8/S53_dom"/>
</dbReference>
<dbReference type="FunFam" id="2.60.40.2310:FF:000001">
    <property type="entry name" value="Subtilisin-like protease SBT1.5"/>
    <property type="match status" value="1"/>
</dbReference>
<dbReference type="GeneID" id="105050591"/>
<dbReference type="GO" id="GO:0006508">
    <property type="term" value="P:proteolysis"/>
    <property type="evidence" value="ECO:0007669"/>
    <property type="project" value="UniProtKB-KW"/>
</dbReference>
<evidence type="ECO:0000256" key="6">
    <source>
        <dbReference type="PIRSR" id="PIRSR615500-1"/>
    </source>
</evidence>
<evidence type="ECO:0000256" key="4">
    <source>
        <dbReference type="ARBA" id="ARBA00022801"/>
    </source>
</evidence>
<evidence type="ECO:0000256" key="8">
    <source>
        <dbReference type="SAM" id="MobiDB-lite"/>
    </source>
</evidence>
<dbReference type="InterPro" id="IPR003137">
    <property type="entry name" value="PA_domain"/>
</dbReference>
<name>A0A6I9RMV5_ELAGV</name>
<dbReference type="CDD" id="cd02120">
    <property type="entry name" value="PA_subtilisin_like"/>
    <property type="match status" value="1"/>
</dbReference>
<evidence type="ECO:0000259" key="12">
    <source>
        <dbReference type="Pfam" id="PF05922"/>
    </source>
</evidence>
<feature type="region of interest" description="Disordered" evidence="8">
    <location>
        <begin position="206"/>
        <end position="225"/>
    </location>
</feature>
<evidence type="ECO:0000313" key="14">
    <source>
        <dbReference type="Proteomes" id="UP000504607"/>
    </source>
</evidence>
<dbReference type="Gene3D" id="3.50.30.30">
    <property type="match status" value="1"/>
</dbReference>
<protein>
    <submittedName>
        <fullName evidence="15">Subtilisin-like protease SBT3.9</fullName>
    </submittedName>
</protein>
<dbReference type="InterPro" id="IPR045051">
    <property type="entry name" value="SBT"/>
</dbReference>
<dbReference type="Pfam" id="PF17766">
    <property type="entry name" value="fn3_6"/>
    <property type="match status" value="1"/>
</dbReference>
<dbReference type="PRINTS" id="PR00723">
    <property type="entry name" value="SUBTILISIN"/>
</dbReference>
<gene>
    <name evidence="15" type="primary">LOC105050591</name>
</gene>
<reference evidence="15" key="1">
    <citation type="submission" date="2025-08" db="UniProtKB">
        <authorList>
            <consortium name="RefSeq"/>
        </authorList>
    </citation>
    <scope>IDENTIFICATION</scope>
</reference>
<dbReference type="InterPro" id="IPR041469">
    <property type="entry name" value="Subtilisin-like_FN3"/>
</dbReference>
<keyword evidence="2 7" id="KW-0645">Protease</keyword>
<dbReference type="Pfam" id="PF05922">
    <property type="entry name" value="Inhibitor_I9"/>
    <property type="match status" value="1"/>
</dbReference>
<feature type="chain" id="PRO_5027003938" evidence="9">
    <location>
        <begin position="25"/>
        <end position="763"/>
    </location>
</feature>
<feature type="domain" description="Subtilisin-like protease fibronectin type-III" evidence="13">
    <location>
        <begin position="659"/>
        <end position="753"/>
    </location>
</feature>
<dbReference type="Pfam" id="PF00082">
    <property type="entry name" value="Peptidase_S8"/>
    <property type="match status" value="1"/>
</dbReference>
<dbReference type="RefSeq" id="XP_010928976.1">
    <property type="nucleotide sequence ID" value="XM_010930674.3"/>
</dbReference>
<dbReference type="Gene3D" id="3.40.50.200">
    <property type="entry name" value="Peptidase S8/S53 domain"/>
    <property type="match status" value="1"/>
</dbReference>
<proteinExistence type="inferred from homology"/>
<comment type="similarity">
    <text evidence="1 7">Belongs to the peptidase S8 family.</text>
</comment>
<dbReference type="Pfam" id="PF02225">
    <property type="entry name" value="PA"/>
    <property type="match status" value="1"/>
</dbReference>
<keyword evidence="3 9" id="KW-0732">Signal</keyword>
<evidence type="ECO:0000256" key="1">
    <source>
        <dbReference type="ARBA" id="ARBA00011073"/>
    </source>
</evidence>
<dbReference type="PANTHER" id="PTHR10795">
    <property type="entry name" value="PROPROTEIN CONVERTASE SUBTILISIN/KEXIN"/>
    <property type="match status" value="1"/>
</dbReference>
<feature type="domain" description="Peptidase S8/S53" evidence="10">
    <location>
        <begin position="134"/>
        <end position="603"/>
    </location>
</feature>
<organism evidence="14 15">
    <name type="scientific">Elaeis guineensis var. tenera</name>
    <name type="common">Oil palm</name>
    <dbReference type="NCBI Taxonomy" id="51953"/>
    <lineage>
        <taxon>Eukaryota</taxon>
        <taxon>Viridiplantae</taxon>
        <taxon>Streptophyta</taxon>
        <taxon>Embryophyta</taxon>
        <taxon>Tracheophyta</taxon>
        <taxon>Spermatophyta</taxon>
        <taxon>Magnoliopsida</taxon>
        <taxon>Liliopsida</taxon>
        <taxon>Arecaceae</taxon>
        <taxon>Arecoideae</taxon>
        <taxon>Cocoseae</taxon>
        <taxon>Elaeidinae</taxon>
        <taxon>Elaeis</taxon>
    </lineage>
</organism>
<dbReference type="KEGG" id="egu:105050591"/>